<dbReference type="PROSITE" id="PS51186">
    <property type="entry name" value="GNAT"/>
    <property type="match status" value="1"/>
</dbReference>
<dbReference type="RefSeq" id="WP_073611726.1">
    <property type="nucleotide sequence ID" value="NZ_FRFE01000001.1"/>
</dbReference>
<accession>A0A1M7XVS8</accession>
<feature type="domain" description="N-acetyltransferase" evidence="1">
    <location>
        <begin position="14"/>
        <end position="161"/>
    </location>
</feature>
<dbReference type="InterPro" id="IPR016181">
    <property type="entry name" value="Acyl_CoA_acyltransferase"/>
</dbReference>
<dbReference type="Gene3D" id="3.40.630.30">
    <property type="match status" value="1"/>
</dbReference>
<dbReference type="EMBL" id="FRFE01000001">
    <property type="protein sequence ID" value="SHO42773.1"/>
    <property type="molecule type" value="Genomic_DNA"/>
</dbReference>
<reference evidence="2 3" key="1">
    <citation type="submission" date="2016-12" db="EMBL/GenBank/DDBJ databases">
        <authorList>
            <person name="Song W.-J."/>
            <person name="Kurnit D.M."/>
        </authorList>
    </citation>
    <scope>NUCLEOTIDE SEQUENCE [LARGE SCALE GENOMIC DNA]</scope>
    <source>
        <strain evidence="2 3">DSM 18488</strain>
    </source>
</reference>
<sequence length="163" mass="18665">MNQGEHRHFIWQWRTFDALSTCELYHLLQLRQQVFVVEQNCPYLDADGLDEEALHLLLYRQSNEETAELVGCLRILSPGKRYSTPAIGRLAVAGQARGLGIGRLLMEQALHHTQLSYPGQDITISAQQYLEKFYEDLGFIAVSQPYLEDDIAHLDMIFRPSTS</sequence>
<evidence type="ECO:0000313" key="2">
    <source>
        <dbReference type="EMBL" id="SHO42773.1"/>
    </source>
</evidence>
<protein>
    <submittedName>
        <fullName evidence="2">ElaA protein</fullName>
    </submittedName>
</protein>
<dbReference type="OrthoDB" id="9796171at2"/>
<dbReference type="AlphaFoldDB" id="A0A1M7XVS8"/>
<dbReference type="GO" id="GO:0016747">
    <property type="term" value="F:acyltransferase activity, transferring groups other than amino-acyl groups"/>
    <property type="evidence" value="ECO:0007669"/>
    <property type="project" value="InterPro"/>
</dbReference>
<dbReference type="Proteomes" id="UP000184603">
    <property type="component" value="Unassembled WGS sequence"/>
</dbReference>
<dbReference type="SUPFAM" id="SSF55729">
    <property type="entry name" value="Acyl-CoA N-acyltransferases (Nat)"/>
    <property type="match status" value="1"/>
</dbReference>
<dbReference type="Pfam" id="PF13673">
    <property type="entry name" value="Acetyltransf_10"/>
    <property type="match status" value="1"/>
</dbReference>
<organism evidence="2 3">
    <name type="scientific">Desulfopila aestuarii DSM 18488</name>
    <dbReference type="NCBI Taxonomy" id="1121416"/>
    <lineage>
        <taxon>Bacteria</taxon>
        <taxon>Pseudomonadati</taxon>
        <taxon>Thermodesulfobacteriota</taxon>
        <taxon>Desulfobulbia</taxon>
        <taxon>Desulfobulbales</taxon>
        <taxon>Desulfocapsaceae</taxon>
        <taxon>Desulfopila</taxon>
    </lineage>
</organism>
<proteinExistence type="predicted"/>
<name>A0A1M7XVS8_9BACT</name>
<dbReference type="CDD" id="cd04301">
    <property type="entry name" value="NAT_SF"/>
    <property type="match status" value="1"/>
</dbReference>
<keyword evidence="3" id="KW-1185">Reference proteome</keyword>
<dbReference type="InterPro" id="IPR000182">
    <property type="entry name" value="GNAT_dom"/>
</dbReference>
<gene>
    <name evidence="2" type="ORF">SAMN02745220_00146</name>
</gene>
<evidence type="ECO:0000259" key="1">
    <source>
        <dbReference type="PROSITE" id="PS51186"/>
    </source>
</evidence>
<dbReference type="STRING" id="1121416.SAMN02745220_00146"/>
<evidence type="ECO:0000313" key="3">
    <source>
        <dbReference type="Proteomes" id="UP000184603"/>
    </source>
</evidence>